<accession>A0A2H3PB86</accession>
<dbReference type="SUPFAM" id="SSF88723">
    <property type="entry name" value="PIN domain-like"/>
    <property type="match status" value="1"/>
</dbReference>
<dbReference type="Proteomes" id="UP000221024">
    <property type="component" value="Unassembled WGS sequence"/>
</dbReference>
<dbReference type="PANTHER" id="PTHR35901:SF1">
    <property type="entry name" value="EXONUCLEASE VAPC9"/>
    <property type="match status" value="1"/>
</dbReference>
<keyword evidence="1 6" id="KW-1277">Toxin-antitoxin system</keyword>
<dbReference type="OrthoDB" id="1494007at2"/>
<evidence type="ECO:0000259" key="7">
    <source>
        <dbReference type="Pfam" id="PF01850"/>
    </source>
</evidence>
<dbReference type="InterPro" id="IPR002716">
    <property type="entry name" value="PIN_dom"/>
</dbReference>
<dbReference type="HAMAP" id="MF_00265">
    <property type="entry name" value="VapC_Nob1"/>
    <property type="match status" value="1"/>
</dbReference>
<feature type="binding site" evidence="6">
    <location>
        <position position="97"/>
    </location>
    <ligand>
        <name>Mg(2+)</name>
        <dbReference type="ChEBI" id="CHEBI:18420"/>
    </ligand>
</feature>
<dbReference type="RefSeq" id="WP_098060926.1">
    <property type="nucleotide sequence ID" value="NZ_PDEP01000001.1"/>
</dbReference>
<protein>
    <recommendedName>
        <fullName evidence="6">Ribonuclease VapC</fullName>
        <shortName evidence="6">RNase VapC</shortName>
        <ecNumber evidence="6">3.1.-.-</ecNumber>
    </recommendedName>
    <alternativeName>
        <fullName evidence="6">Toxin VapC</fullName>
    </alternativeName>
</protein>
<keyword evidence="4 6" id="KW-0378">Hydrolase</keyword>
<evidence type="ECO:0000256" key="1">
    <source>
        <dbReference type="ARBA" id="ARBA00022649"/>
    </source>
</evidence>
<sequence>MIVVDNDVLSYFWIAISDRSESARRVRARDENWIAPRIWRSEFRNVLRSYILGDYMTLAEAQSIAHEAEADLSRSTFGVDTDLVLQLAAASGHSAYDCEYVALAQTRDLPLVTGDKQLAARFPDTAHLLESFAAQ</sequence>
<comment type="similarity">
    <text evidence="6">Belongs to the PINc/VapC protein family.</text>
</comment>
<evidence type="ECO:0000256" key="3">
    <source>
        <dbReference type="ARBA" id="ARBA00022723"/>
    </source>
</evidence>
<keyword evidence="2 6" id="KW-0540">Nuclease</keyword>
<reference evidence="8 9" key="1">
    <citation type="submission" date="2017-10" db="EMBL/GenBank/DDBJ databases">
        <title>Draft genome of Longimonas halophila.</title>
        <authorList>
            <person name="Goh K.M."/>
            <person name="Shamsir M.S."/>
            <person name="Lim S.W."/>
        </authorList>
    </citation>
    <scope>NUCLEOTIDE SEQUENCE [LARGE SCALE GENOMIC DNA]</scope>
    <source>
        <strain evidence="8 9">KCTC 42399</strain>
    </source>
</reference>
<evidence type="ECO:0000313" key="8">
    <source>
        <dbReference type="EMBL" id="PEN09528.1"/>
    </source>
</evidence>
<dbReference type="GO" id="GO:0016787">
    <property type="term" value="F:hydrolase activity"/>
    <property type="evidence" value="ECO:0007669"/>
    <property type="project" value="UniProtKB-KW"/>
</dbReference>
<dbReference type="EC" id="3.1.-.-" evidence="6"/>
<dbReference type="Pfam" id="PF01850">
    <property type="entry name" value="PIN"/>
    <property type="match status" value="1"/>
</dbReference>
<dbReference type="InterPro" id="IPR051619">
    <property type="entry name" value="TypeII_TA_RNase_PINc/VapC"/>
</dbReference>
<dbReference type="InterPro" id="IPR044153">
    <property type="entry name" value="PIN_Pae0151-like"/>
</dbReference>
<comment type="function">
    <text evidence="6">Toxic component of a toxin-antitoxin (TA) system. An RNase.</text>
</comment>
<dbReference type="CDD" id="cd09873">
    <property type="entry name" value="PIN_Pae0151-like"/>
    <property type="match status" value="1"/>
</dbReference>
<comment type="cofactor">
    <cofactor evidence="6">
        <name>Mg(2+)</name>
        <dbReference type="ChEBI" id="CHEBI:18420"/>
    </cofactor>
</comment>
<dbReference type="Gene3D" id="3.40.50.1010">
    <property type="entry name" value="5'-nuclease"/>
    <property type="match status" value="1"/>
</dbReference>
<dbReference type="AlphaFoldDB" id="A0A2H3PB86"/>
<dbReference type="GO" id="GO:0000287">
    <property type="term" value="F:magnesium ion binding"/>
    <property type="evidence" value="ECO:0007669"/>
    <property type="project" value="UniProtKB-UniRule"/>
</dbReference>
<dbReference type="PANTHER" id="PTHR35901">
    <property type="entry name" value="RIBONUCLEASE VAPC3"/>
    <property type="match status" value="1"/>
</dbReference>
<dbReference type="EMBL" id="PDEP01000001">
    <property type="protein sequence ID" value="PEN09528.1"/>
    <property type="molecule type" value="Genomic_DNA"/>
</dbReference>
<feature type="domain" description="PIN" evidence="7">
    <location>
        <begin position="2"/>
        <end position="119"/>
    </location>
</feature>
<evidence type="ECO:0000256" key="5">
    <source>
        <dbReference type="ARBA" id="ARBA00022842"/>
    </source>
</evidence>
<evidence type="ECO:0000256" key="2">
    <source>
        <dbReference type="ARBA" id="ARBA00022722"/>
    </source>
</evidence>
<keyword evidence="3 6" id="KW-0479">Metal-binding</keyword>
<evidence type="ECO:0000313" key="9">
    <source>
        <dbReference type="Proteomes" id="UP000221024"/>
    </source>
</evidence>
<evidence type="ECO:0000256" key="4">
    <source>
        <dbReference type="ARBA" id="ARBA00022801"/>
    </source>
</evidence>
<keyword evidence="9" id="KW-1185">Reference proteome</keyword>
<evidence type="ECO:0000256" key="6">
    <source>
        <dbReference type="HAMAP-Rule" id="MF_00265"/>
    </source>
</evidence>
<dbReference type="GO" id="GO:0090729">
    <property type="term" value="F:toxin activity"/>
    <property type="evidence" value="ECO:0007669"/>
    <property type="project" value="UniProtKB-KW"/>
</dbReference>
<name>A0A2H3PB86_9BACT</name>
<proteinExistence type="inferred from homology"/>
<dbReference type="InterPro" id="IPR029060">
    <property type="entry name" value="PIN-like_dom_sf"/>
</dbReference>
<dbReference type="InterPro" id="IPR022907">
    <property type="entry name" value="VapC_family"/>
</dbReference>
<keyword evidence="5 6" id="KW-0460">Magnesium</keyword>
<organism evidence="8 9">
    <name type="scientific">Longimonas halophila</name>
    <dbReference type="NCBI Taxonomy" id="1469170"/>
    <lineage>
        <taxon>Bacteria</taxon>
        <taxon>Pseudomonadati</taxon>
        <taxon>Rhodothermota</taxon>
        <taxon>Rhodothermia</taxon>
        <taxon>Rhodothermales</taxon>
        <taxon>Salisaetaceae</taxon>
        <taxon>Longimonas</taxon>
    </lineage>
</organism>
<gene>
    <name evidence="6" type="primary">vapC</name>
    <name evidence="8" type="ORF">CRI93_02010</name>
</gene>
<comment type="caution">
    <text evidence="8">The sequence shown here is derived from an EMBL/GenBank/DDBJ whole genome shotgun (WGS) entry which is preliminary data.</text>
</comment>
<dbReference type="GO" id="GO:0004540">
    <property type="term" value="F:RNA nuclease activity"/>
    <property type="evidence" value="ECO:0007669"/>
    <property type="project" value="InterPro"/>
</dbReference>
<keyword evidence="6" id="KW-0800">Toxin</keyword>
<feature type="binding site" evidence="6">
    <location>
        <position position="5"/>
    </location>
    <ligand>
        <name>Mg(2+)</name>
        <dbReference type="ChEBI" id="CHEBI:18420"/>
    </ligand>
</feature>